<dbReference type="InterPro" id="IPR002126">
    <property type="entry name" value="Cadherin-like_dom"/>
</dbReference>
<dbReference type="Pfam" id="PF01049">
    <property type="entry name" value="CADH_Y-type_LIR"/>
    <property type="match status" value="1"/>
</dbReference>
<dbReference type="GO" id="GO:0016339">
    <property type="term" value="P:calcium-dependent cell-cell adhesion via plasma membrane cell adhesion molecules"/>
    <property type="evidence" value="ECO:0007669"/>
    <property type="project" value="TreeGrafter"/>
</dbReference>
<evidence type="ECO:0000256" key="21">
    <source>
        <dbReference type="PROSITE-ProRule" id="PRU00043"/>
    </source>
</evidence>
<dbReference type="GO" id="GO:0001841">
    <property type="term" value="P:neural tube formation"/>
    <property type="evidence" value="ECO:0007669"/>
    <property type="project" value="UniProtKB-ARBA"/>
</dbReference>
<evidence type="ECO:0000256" key="3">
    <source>
        <dbReference type="ARBA" id="ARBA00004496"/>
    </source>
</evidence>
<keyword evidence="14 22" id="KW-0130">Cell adhesion</keyword>
<keyword evidence="7" id="KW-0963">Cytoplasm</keyword>
<dbReference type="GeneID" id="116047882"/>
<dbReference type="FunFam" id="2.60.40.60:FF:000191">
    <property type="entry name" value="Cadherin 1"/>
    <property type="match status" value="1"/>
</dbReference>
<dbReference type="PROSITE" id="PS50268">
    <property type="entry name" value="CADHERIN_2"/>
    <property type="match status" value="4"/>
</dbReference>
<dbReference type="Gene3D" id="4.10.900.10">
    <property type="entry name" value="TCF3-CBD (Catenin binding domain)"/>
    <property type="match status" value="1"/>
</dbReference>
<feature type="signal peptide" evidence="26">
    <location>
        <begin position="1"/>
        <end position="20"/>
    </location>
</feature>
<keyword evidence="19" id="KW-0325">Glycoprotein</keyword>
<keyword evidence="9" id="KW-0479">Metal-binding</keyword>
<feature type="region of interest" description="Disordered" evidence="24">
    <location>
        <begin position="120"/>
        <end position="147"/>
    </location>
</feature>
<dbReference type="GO" id="GO:0030010">
    <property type="term" value="P:establishment of cell polarity"/>
    <property type="evidence" value="ECO:0007669"/>
    <property type="project" value="UniProtKB-ARBA"/>
</dbReference>
<dbReference type="GO" id="GO:0007498">
    <property type="term" value="P:mesoderm development"/>
    <property type="evidence" value="ECO:0007669"/>
    <property type="project" value="UniProtKB-ARBA"/>
</dbReference>
<evidence type="ECO:0000256" key="6">
    <source>
        <dbReference type="ARBA" id="ARBA00022475"/>
    </source>
</evidence>
<dbReference type="CDD" id="cd11304">
    <property type="entry name" value="Cadherin_repeat"/>
    <property type="match status" value="3"/>
</dbReference>
<evidence type="ECO:0000256" key="2">
    <source>
        <dbReference type="ARBA" id="ARBA00004251"/>
    </source>
</evidence>
<dbReference type="Proteomes" id="UP000694568">
    <property type="component" value="Unplaced"/>
</dbReference>
<dbReference type="SUPFAM" id="SSF49313">
    <property type="entry name" value="Cadherin-like"/>
    <property type="match status" value="6"/>
</dbReference>
<dbReference type="FunFam" id="2.60.40.60:FF:000095">
    <property type="entry name" value="Cadherin 13"/>
    <property type="match status" value="1"/>
</dbReference>
<dbReference type="KEGG" id="sluc:116047882"/>
<feature type="domain" description="Cadherin" evidence="27">
    <location>
        <begin position="289"/>
        <end position="400"/>
    </location>
</feature>
<evidence type="ECO:0000256" key="24">
    <source>
        <dbReference type="SAM" id="MobiDB-lite"/>
    </source>
</evidence>
<evidence type="ECO:0000256" key="17">
    <source>
        <dbReference type="ARBA" id="ARBA00023034"/>
    </source>
</evidence>
<feature type="domain" description="Cadherin" evidence="27">
    <location>
        <begin position="401"/>
        <end position="512"/>
    </location>
</feature>
<dbReference type="GO" id="GO:0008013">
    <property type="term" value="F:beta-catenin binding"/>
    <property type="evidence" value="ECO:0007669"/>
    <property type="project" value="TreeGrafter"/>
</dbReference>
<feature type="domain" description="Cadherin" evidence="27">
    <location>
        <begin position="181"/>
        <end position="288"/>
    </location>
</feature>
<dbReference type="SMART" id="SM00112">
    <property type="entry name" value="CA"/>
    <property type="match status" value="4"/>
</dbReference>
<keyword evidence="15" id="KW-0965">Cell junction</keyword>
<dbReference type="GO" id="GO:0034332">
    <property type="term" value="P:adherens junction organization"/>
    <property type="evidence" value="ECO:0007669"/>
    <property type="project" value="UniProtKB-ARBA"/>
</dbReference>
<dbReference type="PRINTS" id="PR00205">
    <property type="entry name" value="CADHERIN"/>
</dbReference>
<reference evidence="28" key="1">
    <citation type="submission" date="2025-08" db="UniProtKB">
        <authorList>
            <consortium name="Ensembl"/>
        </authorList>
    </citation>
    <scope>IDENTIFICATION</scope>
</reference>
<dbReference type="GO" id="GO:0005794">
    <property type="term" value="C:Golgi apparatus"/>
    <property type="evidence" value="ECO:0007669"/>
    <property type="project" value="UniProtKB-SubCell"/>
</dbReference>
<evidence type="ECO:0000256" key="15">
    <source>
        <dbReference type="ARBA" id="ARBA00022949"/>
    </source>
</evidence>
<dbReference type="GO" id="GO:0005912">
    <property type="term" value="C:adherens junction"/>
    <property type="evidence" value="ECO:0007669"/>
    <property type="project" value="UniProtKB-SubCell"/>
</dbReference>
<evidence type="ECO:0000256" key="18">
    <source>
        <dbReference type="ARBA" id="ARBA00023136"/>
    </source>
</evidence>
<evidence type="ECO:0000259" key="27">
    <source>
        <dbReference type="PROSITE" id="PS50268"/>
    </source>
</evidence>
<reference evidence="28" key="2">
    <citation type="submission" date="2025-09" db="UniProtKB">
        <authorList>
            <consortium name="Ensembl"/>
        </authorList>
    </citation>
    <scope>IDENTIFICATION</scope>
</reference>
<evidence type="ECO:0000256" key="5">
    <source>
        <dbReference type="ARBA" id="ARBA00004601"/>
    </source>
</evidence>
<evidence type="ECO:0000256" key="16">
    <source>
        <dbReference type="ARBA" id="ARBA00022989"/>
    </source>
</evidence>
<dbReference type="InterPro" id="IPR015919">
    <property type="entry name" value="Cadherin-like_sf"/>
</dbReference>
<dbReference type="SMART" id="SM01055">
    <property type="entry name" value="Cadherin_pro"/>
    <property type="match status" value="1"/>
</dbReference>
<dbReference type="GO" id="GO:0007398">
    <property type="term" value="P:ectoderm development"/>
    <property type="evidence" value="ECO:0007669"/>
    <property type="project" value="UniProtKB-ARBA"/>
</dbReference>
<dbReference type="GO" id="GO:0060027">
    <property type="term" value="P:convergent extension involved in gastrulation"/>
    <property type="evidence" value="ECO:0007669"/>
    <property type="project" value="UniProtKB-ARBA"/>
</dbReference>
<evidence type="ECO:0000256" key="25">
    <source>
        <dbReference type="SAM" id="Phobius"/>
    </source>
</evidence>
<evidence type="ECO:0000256" key="10">
    <source>
        <dbReference type="ARBA" id="ARBA00022729"/>
    </source>
</evidence>
<dbReference type="OrthoDB" id="6079678at2759"/>
<protein>
    <recommendedName>
        <fullName evidence="20">Cadherin-1</fullName>
    </recommendedName>
</protein>
<feature type="chain" id="PRO_5034668985" description="Cadherin-1" evidence="26">
    <location>
        <begin position="21"/>
        <end position="906"/>
    </location>
</feature>
<evidence type="ECO:0000256" key="12">
    <source>
        <dbReference type="ARBA" id="ARBA00022753"/>
    </source>
</evidence>
<dbReference type="FunFam" id="2.60.40.60:FF:000022">
    <property type="entry name" value="Cadherin 2"/>
    <property type="match status" value="1"/>
</dbReference>
<dbReference type="FunFam" id="4.10.900.10:FF:000001">
    <property type="entry name" value="Cadherin 2"/>
    <property type="match status" value="1"/>
</dbReference>
<dbReference type="PROSITE" id="PS00232">
    <property type="entry name" value="CADHERIN_1"/>
    <property type="match status" value="2"/>
</dbReference>
<dbReference type="InterPro" id="IPR027397">
    <property type="entry name" value="Catenin-bd_sf"/>
</dbReference>
<dbReference type="GO" id="GO:0045296">
    <property type="term" value="F:cadherin binding"/>
    <property type="evidence" value="ECO:0007669"/>
    <property type="project" value="TreeGrafter"/>
</dbReference>
<evidence type="ECO:0000313" key="29">
    <source>
        <dbReference type="Proteomes" id="UP000694568"/>
    </source>
</evidence>
<dbReference type="GO" id="GO:0007156">
    <property type="term" value="P:homophilic cell adhesion via plasma membrane adhesion molecules"/>
    <property type="evidence" value="ECO:0007669"/>
    <property type="project" value="InterPro"/>
</dbReference>
<feature type="domain" description="Cadherin" evidence="27">
    <location>
        <begin position="523"/>
        <end position="620"/>
    </location>
</feature>
<accession>A0A8C9XD45</accession>
<sequence>MGTAGLAVLGILIVVFQASALVTNEEPTCVPGFESDMLIFKVSRKHLKQNTRLGKVAFTDCTDRTRFVFSSDDSHFMVQTDGILKVKRQTDIHGQREFIIHAWDSQGHKMSVPVRVLHHGHHHESHHQNVEHHHGDHKGHNHQHHHTEVEYANNTESATDQQVPILQFPKLVEGLRRSKREWVIPDLTVVENDRGPYPLKVSQIRSNADKVKKIFYSITGPGADQPPVGLFTMDRNTGILYITEPLDREKQDSYMFQAHAVAEGSGNAEAPMDITVKVIDQNDNKPTFNQSTFLGEVPEASPKGFEVIKVVATDIDQPNTDNSDIRYRLMSQDPQLPSDFMFVINPVTGVIRVSAGGLDREKYPKYTLVVQAADMLGEGLSGEAKVILTVTDSNDNAPAFTQLSYTAAVDENKVDAQILTMSVTDGDEPHSPAWNAKFTIVSGDPGGLFTVKTGSNKQEGIISTAKGLDFEKSSTHTLLVAVENEIPFAVPLPTATATVVVTVQDVNEAPVFFPVEKLVVKREDLAVASDVVQYTASDPDTARKQNVTYKIISDPAGWLNVAKATGLITVKSLMDRESTFVKDNKYTALIGAYDDDEVPATGTGTLIIQLEDVNDNAPTVEERAIKVCNKQSAQQLLTVTDKDGPGFGAPYSVSLQGMAAKNWTARMNESKTGIILNLATELASGEYTVVLRVTDNQGLGQDSTVQATVCDCAGEEVLCRRGVAGGTDLPVILGILGGILLLLMLVLLLLLFARRRRGEKKEPLLQDDDIRDNIYYYDEEGGGEDDQDFDLSVLHRGLDNRPEVFRNDVVPNFMPAPQYRPRPANPEEIGNFIDDNLKAADNDPTAPPYDSLLVFDYEGGGSDAGSLSSLNSSSSGDQDYNCLNEWGPRFKKLADMYGGGEDDDLL</sequence>
<dbReference type="PANTHER" id="PTHR24027">
    <property type="entry name" value="CADHERIN-23"/>
    <property type="match status" value="1"/>
</dbReference>
<keyword evidence="13 21" id="KW-0106">Calcium</keyword>
<evidence type="ECO:0000256" key="22">
    <source>
        <dbReference type="RuleBase" id="RU003318"/>
    </source>
</evidence>
<dbReference type="GeneTree" id="ENSGT00940000154848"/>
<dbReference type="GO" id="GO:0001764">
    <property type="term" value="P:neuron migration"/>
    <property type="evidence" value="ECO:0007669"/>
    <property type="project" value="UniProtKB-ARBA"/>
</dbReference>
<dbReference type="InterPro" id="IPR000233">
    <property type="entry name" value="Cadherin_Y-type_LIR"/>
</dbReference>
<dbReference type="GO" id="GO:0007043">
    <property type="term" value="P:cell-cell junction assembly"/>
    <property type="evidence" value="ECO:0007669"/>
    <property type="project" value="TreeGrafter"/>
</dbReference>
<feature type="transmembrane region" description="Helical" evidence="25">
    <location>
        <begin position="729"/>
        <end position="752"/>
    </location>
</feature>
<evidence type="ECO:0000256" key="8">
    <source>
        <dbReference type="ARBA" id="ARBA00022692"/>
    </source>
</evidence>
<keyword evidence="6" id="KW-1003">Cell membrane</keyword>
<organism evidence="28 29">
    <name type="scientific">Sander lucioperca</name>
    <name type="common">Pike-perch</name>
    <name type="synonym">Perca lucioperca</name>
    <dbReference type="NCBI Taxonomy" id="283035"/>
    <lineage>
        <taxon>Eukaryota</taxon>
        <taxon>Metazoa</taxon>
        <taxon>Chordata</taxon>
        <taxon>Craniata</taxon>
        <taxon>Vertebrata</taxon>
        <taxon>Euteleostomi</taxon>
        <taxon>Actinopterygii</taxon>
        <taxon>Neopterygii</taxon>
        <taxon>Teleostei</taxon>
        <taxon>Neoteleostei</taxon>
        <taxon>Acanthomorphata</taxon>
        <taxon>Eupercaria</taxon>
        <taxon>Perciformes</taxon>
        <taxon>Percoidei</taxon>
        <taxon>Percidae</taxon>
        <taxon>Luciopercinae</taxon>
        <taxon>Sander</taxon>
    </lineage>
</organism>
<dbReference type="GO" id="GO:0055113">
    <property type="term" value="P:epiboly involved in gastrulation with mouth forming second"/>
    <property type="evidence" value="ECO:0007669"/>
    <property type="project" value="UniProtKB-ARBA"/>
</dbReference>
<dbReference type="GO" id="GO:0016342">
    <property type="term" value="C:catenin complex"/>
    <property type="evidence" value="ECO:0007669"/>
    <property type="project" value="TreeGrafter"/>
</dbReference>
<proteinExistence type="predicted"/>
<comment type="function">
    <text evidence="23">Cadherins are calcium-dependent cell adhesion proteins.</text>
</comment>
<evidence type="ECO:0000256" key="14">
    <source>
        <dbReference type="ARBA" id="ARBA00022889"/>
    </source>
</evidence>
<dbReference type="RefSeq" id="XP_031152766.1">
    <property type="nucleotide sequence ID" value="XM_031296906.2"/>
</dbReference>
<evidence type="ECO:0000256" key="4">
    <source>
        <dbReference type="ARBA" id="ARBA00004536"/>
    </source>
</evidence>
<comment type="subcellular location">
    <subcellularLocation>
        <location evidence="4">Cell junction</location>
        <location evidence="4">Adherens junction</location>
    </subcellularLocation>
    <subcellularLocation>
        <location evidence="2 22">Cell membrane</location>
        <topology evidence="2 22">Single-pass type I membrane protein</topology>
    </subcellularLocation>
    <subcellularLocation>
        <location evidence="3">Cytoplasm</location>
    </subcellularLocation>
    <subcellularLocation>
        <location evidence="1">Endosome</location>
    </subcellularLocation>
    <subcellularLocation>
        <location evidence="5">Golgi apparatus</location>
        <location evidence="5">trans-Golgi network</location>
    </subcellularLocation>
</comment>
<keyword evidence="18 25" id="KW-0472">Membrane</keyword>
<dbReference type="GO" id="GO:0005509">
    <property type="term" value="F:calcium ion binding"/>
    <property type="evidence" value="ECO:0007669"/>
    <property type="project" value="UniProtKB-UniRule"/>
</dbReference>
<dbReference type="InterPro" id="IPR039808">
    <property type="entry name" value="Cadherin"/>
</dbReference>
<keyword evidence="11" id="KW-0677">Repeat</keyword>
<dbReference type="FunFam" id="2.60.40.60:FF:000031">
    <property type="entry name" value="Cadherin 3"/>
    <property type="match status" value="1"/>
</dbReference>
<dbReference type="GO" id="GO:0005768">
    <property type="term" value="C:endosome"/>
    <property type="evidence" value="ECO:0007669"/>
    <property type="project" value="UniProtKB-SubCell"/>
</dbReference>
<keyword evidence="8 22" id="KW-0812">Transmembrane</keyword>
<dbReference type="InterPro" id="IPR020894">
    <property type="entry name" value="Cadherin_CS"/>
</dbReference>
<dbReference type="Pfam" id="PF08758">
    <property type="entry name" value="Cadherin_pro"/>
    <property type="match status" value="1"/>
</dbReference>
<dbReference type="GO" id="GO:0044331">
    <property type="term" value="P:cell-cell adhesion mediated by cadherin"/>
    <property type="evidence" value="ECO:0007669"/>
    <property type="project" value="TreeGrafter"/>
</dbReference>
<evidence type="ECO:0000256" key="1">
    <source>
        <dbReference type="ARBA" id="ARBA00004177"/>
    </source>
</evidence>
<feature type="compositionally biased region" description="Basic residues" evidence="24">
    <location>
        <begin position="135"/>
        <end position="145"/>
    </location>
</feature>
<evidence type="ECO:0000256" key="7">
    <source>
        <dbReference type="ARBA" id="ARBA00022490"/>
    </source>
</evidence>
<evidence type="ECO:0000313" key="28">
    <source>
        <dbReference type="Ensembl" id="ENSSLUP00000007944.1"/>
    </source>
</evidence>
<dbReference type="AlphaFoldDB" id="A0A8C9XD45"/>
<evidence type="ECO:0000256" key="11">
    <source>
        <dbReference type="ARBA" id="ARBA00022737"/>
    </source>
</evidence>
<dbReference type="Pfam" id="PF00028">
    <property type="entry name" value="Cadherin"/>
    <property type="match status" value="4"/>
</dbReference>
<dbReference type="GO" id="GO:0042074">
    <property type="term" value="P:cell migration involved in gastrulation"/>
    <property type="evidence" value="ECO:0007669"/>
    <property type="project" value="UniProtKB-ARBA"/>
</dbReference>
<evidence type="ECO:0000256" key="26">
    <source>
        <dbReference type="SAM" id="SignalP"/>
    </source>
</evidence>
<keyword evidence="29" id="KW-1185">Reference proteome</keyword>
<evidence type="ECO:0000256" key="9">
    <source>
        <dbReference type="ARBA" id="ARBA00022723"/>
    </source>
</evidence>
<evidence type="ECO:0000256" key="19">
    <source>
        <dbReference type="ARBA" id="ARBA00023180"/>
    </source>
</evidence>
<dbReference type="PANTHER" id="PTHR24027:SF319">
    <property type="entry name" value="CADHERIN-1"/>
    <property type="match status" value="1"/>
</dbReference>
<dbReference type="GO" id="GO:0000902">
    <property type="term" value="P:cell morphogenesis"/>
    <property type="evidence" value="ECO:0007669"/>
    <property type="project" value="TreeGrafter"/>
</dbReference>
<name>A0A8C9XD45_SANLU</name>
<dbReference type="Ensembl" id="ENSSLUT00000008183.1">
    <property type="protein sequence ID" value="ENSSLUP00000007944.1"/>
    <property type="gene ID" value="ENSSLUG00000003467.1"/>
</dbReference>
<dbReference type="Gene3D" id="2.60.40.60">
    <property type="entry name" value="Cadherins"/>
    <property type="match status" value="6"/>
</dbReference>
<evidence type="ECO:0000256" key="13">
    <source>
        <dbReference type="ARBA" id="ARBA00022837"/>
    </source>
</evidence>
<keyword evidence="16 25" id="KW-1133">Transmembrane helix</keyword>
<keyword evidence="10 26" id="KW-0732">Signal</keyword>
<keyword evidence="17" id="KW-0333">Golgi apparatus</keyword>
<evidence type="ECO:0000256" key="20">
    <source>
        <dbReference type="ARBA" id="ARBA00023893"/>
    </source>
</evidence>
<dbReference type="FunFam" id="2.60.40.60:FF:000019">
    <property type="entry name" value="Cadherin 2"/>
    <property type="match status" value="1"/>
</dbReference>
<gene>
    <name evidence="28" type="primary">LOC116047882</name>
</gene>
<dbReference type="InterPro" id="IPR014868">
    <property type="entry name" value="Cadherin_pro_dom"/>
</dbReference>
<keyword evidence="12" id="KW-0967">Endosome</keyword>
<dbReference type="FunFam" id="2.60.40.60:FF:000011">
    <property type="entry name" value="Cadherin 1"/>
    <property type="match status" value="1"/>
</dbReference>
<evidence type="ECO:0000256" key="23">
    <source>
        <dbReference type="RuleBase" id="RU004357"/>
    </source>
</evidence>